<dbReference type="HOGENOM" id="CLU_1906338_0_0_1"/>
<accession>A0A074WBV9</accession>
<protein>
    <submittedName>
        <fullName evidence="2">Uncharacterized protein</fullName>
    </submittedName>
</protein>
<dbReference type="AlphaFoldDB" id="A0A074WBV9"/>
<evidence type="ECO:0000313" key="2">
    <source>
        <dbReference type="EMBL" id="KEQ70585.1"/>
    </source>
</evidence>
<feature type="transmembrane region" description="Helical" evidence="1">
    <location>
        <begin position="111"/>
        <end position="130"/>
    </location>
</feature>
<dbReference type="EMBL" id="KL584716">
    <property type="protein sequence ID" value="KEQ70585.1"/>
    <property type="molecule type" value="Genomic_DNA"/>
</dbReference>
<evidence type="ECO:0000256" key="1">
    <source>
        <dbReference type="SAM" id="Phobius"/>
    </source>
</evidence>
<dbReference type="RefSeq" id="XP_013424903.1">
    <property type="nucleotide sequence ID" value="XM_013569449.1"/>
</dbReference>
<keyword evidence="1" id="KW-1133">Transmembrane helix</keyword>
<dbReference type="Proteomes" id="UP000027730">
    <property type="component" value="Unassembled WGS sequence"/>
</dbReference>
<name>A0A074WBV9_9PEZI</name>
<sequence length="133" mass="15260">MPKGGSRRDEHHCPQRGRGNCRWAHHPVRYCTTHSEMCPLHDLPHQTYQSCTRCEGERKAAERALREYQEIEQTSSLHNDLDVMDAMIPGHFFPHHFPNKAQGPLGNVDDVYTSTLLFVAGLLVLLFWRIPSA</sequence>
<keyword evidence="1" id="KW-0812">Transmembrane</keyword>
<proteinExistence type="predicted"/>
<dbReference type="GeneID" id="25413974"/>
<reference evidence="2 3" key="1">
    <citation type="journal article" date="2014" name="BMC Genomics">
        <title>Genome sequencing of four Aureobasidium pullulans varieties: biotechnological potential, stress tolerance, and description of new species.</title>
        <authorList>
            <person name="Gostin Ar C."/>
            <person name="Ohm R.A."/>
            <person name="Kogej T."/>
            <person name="Sonjak S."/>
            <person name="Turk M."/>
            <person name="Zajc J."/>
            <person name="Zalar P."/>
            <person name="Grube M."/>
            <person name="Sun H."/>
            <person name="Han J."/>
            <person name="Sharma A."/>
            <person name="Chiniquy J."/>
            <person name="Ngan C.Y."/>
            <person name="Lipzen A."/>
            <person name="Barry K."/>
            <person name="Grigoriev I.V."/>
            <person name="Gunde-Cimerman N."/>
        </authorList>
    </citation>
    <scope>NUCLEOTIDE SEQUENCE [LARGE SCALE GENOMIC DNA]</scope>
    <source>
        <strain evidence="2 3">CBS 147.97</strain>
    </source>
</reference>
<keyword evidence="1" id="KW-0472">Membrane</keyword>
<evidence type="ECO:0000313" key="3">
    <source>
        <dbReference type="Proteomes" id="UP000027730"/>
    </source>
</evidence>
<organism evidence="2 3">
    <name type="scientific">Aureobasidium namibiae CBS 147.97</name>
    <dbReference type="NCBI Taxonomy" id="1043004"/>
    <lineage>
        <taxon>Eukaryota</taxon>
        <taxon>Fungi</taxon>
        <taxon>Dikarya</taxon>
        <taxon>Ascomycota</taxon>
        <taxon>Pezizomycotina</taxon>
        <taxon>Dothideomycetes</taxon>
        <taxon>Dothideomycetidae</taxon>
        <taxon>Dothideales</taxon>
        <taxon>Saccotheciaceae</taxon>
        <taxon>Aureobasidium</taxon>
    </lineage>
</organism>
<dbReference type="OrthoDB" id="10438706at2759"/>
<gene>
    <name evidence="2" type="ORF">M436DRAFT_65997</name>
</gene>
<keyword evidence="3" id="KW-1185">Reference proteome</keyword>